<dbReference type="FunFam" id="1.10.290.10:FF:000003">
    <property type="entry name" value="DNA topoisomerase"/>
    <property type="match status" value="1"/>
</dbReference>
<dbReference type="InterPro" id="IPR013826">
    <property type="entry name" value="Topo_IA_cen_sub3"/>
</dbReference>
<feature type="domain" description="Toprim" evidence="18">
    <location>
        <begin position="1"/>
        <end position="140"/>
    </location>
</feature>
<keyword evidence="11" id="KW-0238">DNA-binding</keyword>
<dbReference type="GO" id="GO:0003917">
    <property type="term" value="F:DNA topoisomerase type I (single strand cut, ATP-independent) activity"/>
    <property type="evidence" value="ECO:0007669"/>
    <property type="project" value="UniProtKB-EC"/>
</dbReference>
<dbReference type="Gene3D" id="2.70.20.10">
    <property type="entry name" value="Topoisomerase I, domain 3"/>
    <property type="match status" value="1"/>
</dbReference>
<dbReference type="Pfam" id="PF01396">
    <property type="entry name" value="Zn_ribbon_Top1"/>
    <property type="match status" value="1"/>
</dbReference>
<keyword evidence="6" id="KW-0677">Repeat</keyword>
<feature type="region of interest" description="Disordered" evidence="17">
    <location>
        <begin position="349"/>
        <end position="373"/>
    </location>
</feature>
<sequence>MDLIVAEKNISAHRIASLLAGSKRVKEEKEGGVPVYRFDDTAVIGLRGHVVEIDFEQGYTNWRSTERPPRSLVTARTIKVPTEKKIVHLLQKLAKQSGVVTIATDFDTEGELIGKEAYELIRQVNRDVPVRRARFSAITPDEIRQAFSRTTEIDFNLAAAGEARQVIDLMWGASLTRFISLAARRGGSNILSVGRVQSPTLAMIVDREREIEEFVSQQYWQLSVLTSKAGEEIEARHATARFCSRSEAEAARDRTTAPLVVIEIKEGTKIDRAPVPLDTTGFIVAAARLGFSAAGAMRVAEDLYMNGYISYPRTDNTVYPASLDLGGVLQALAHTEFTGDVSWVTANRRPVPTRGKKSSTDHPPIHPASAATRQSLGEDRWKIYELVVRRFLATLSPDARWKTMKVNFEAGGEPYTATGGQLIEPGWRKVYPYSKATEYTLPEMKAGERLPLHAVTLDEKETQPPARYTQSRLIQKMEELGLGTKSTRHEVIQKLLSRKYIEGNPLHPTLVGRAVTESLERHADTITRPVMTRTLEEHMQQIKDQQRSRDDVVSESQRMLLSVFDQLEPHEREVGQEIMEQTAEELMLGPCPVCGHEIRIRHLRNQTQFIGCTNYPDCSFNIGLPSATWGFAVRTDDTCPVHHLHPVRLVRKGSRPWDIGCPLCHQVASNKESLFLMPSMTPEIHERLIQAHLYTVPDLANRGADQLASLIGVTGEQASVLIKEATAVLDLLRRRSDCRKLVRKNLIPRRGRSPARVIRKLHDAGINDIAGLGTADPALLKSVGIAENEAETLLHEARMVENERFLRQAGVPAASMKKYFAAGIASPDDFLSSHPVFLAGVVGMRLETVQKHVELVAAARGKTPPVRYTTAQVARGREELLSLPGLGEPDLLRLQKAGIVSGILLLGADAGALSGRSGIPAEKIRRFQALLQERAKKAEPDIIVI</sequence>
<dbReference type="SMART" id="SM00493">
    <property type="entry name" value="TOPRIM"/>
    <property type="match status" value="1"/>
</dbReference>
<comment type="caution">
    <text evidence="20">The sequence shown here is derived from an EMBL/GenBank/DDBJ whole genome shotgun (WGS) entry which is preliminary data.</text>
</comment>
<comment type="cofactor">
    <cofactor evidence="2">
        <name>Mg(2+)</name>
        <dbReference type="ChEBI" id="CHEBI:18420"/>
    </cofactor>
</comment>
<keyword evidence="8" id="KW-0862">Zinc</keyword>
<organism evidence="20">
    <name type="scientific">hydrocarbon metagenome</name>
    <dbReference type="NCBI Taxonomy" id="938273"/>
    <lineage>
        <taxon>unclassified sequences</taxon>
        <taxon>metagenomes</taxon>
        <taxon>ecological metagenomes</taxon>
    </lineage>
</organism>
<dbReference type="GO" id="GO:0006310">
    <property type="term" value="P:DNA recombination"/>
    <property type="evidence" value="ECO:0007669"/>
    <property type="project" value="TreeGrafter"/>
</dbReference>
<dbReference type="InterPro" id="IPR013824">
    <property type="entry name" value="Topo_IA_cen_sub1"/>
</dbReference>
<dbReference type="CDD" id="cd03362">
    <property type="entry name" value="TOPRIM_TopoIA_TopoIII"/>
    <property type="match status" value="1"/>
</dbReference>
<evidence type="ECO:0000256" key="15">
    <source>
        <dbReference type="ARBA" id="ARBA00032235"/>
    </source>
</evidence>
<comment type="catalytic activity">
    <reaction evidence="1">
        <text>ATP-independent breakage of single-stranded DNA, followed by passage and rejoining.</text>
        <dbReference type="EC" id="5.6.2.1"/>
    </reaction>
</comment>
<dbReference type="InterPro" id="IPR013497">
    <property type="entry name" value="Topo_IA_cen"/>
</dbReference>
<dbReference type="PROSITE" id="PS00396">
    <property type="entry name" value="TOPO_IA_1"/>
    <property type="match status" value="1"/>
</dbReference>
<evidence type="ECO:0000256" key="4">
    <source>
        <dbReference type="ARBA" id="ARBA00012891"/>
    </source>
</evidence>
<evidence type="ECO:0000256" key="13">
    <source>
        <dbReference type="ARBA" id="ARBA00030003"/>
    </source>
</evidence>
<dbReference type="InterPro" id="IPR028612">
    <property type="entry name" value="Topoisom_1_IA"/>
</dbReference>
<dbReference type="EC" id="5.6.2.1" evidence="4"/>
<dbReference type="Gene3D" id="1.10.290.10">
    <property type="entry name" value="Topoisomerase I, domain 4"/>
    <property type="match status" value="1"/>
</dbReference>
<dbReference type="Pfam" id="PF01751">
    <property type="entry name" value="Toprim"/>
    <property type="match status" value="1"/>
</dbReference>
<dbReference type="InterPro" id="IPR013498">
    <property type="entry name" value="Topo_IA_Znf"/>
</dbReference>
<dbReference type="Gene3D" id="3.30.65.10">
    <property type="entry name" value="Bacterial Topoisomerase I, domain 1"/>
    <property type="match status" value="1"/>
</dbReference>
<evidence type="ECO:0000256" key="11">
    <source>
        <dbReference type="ARBA" id="ARBA00023125"/>
    </source>
</evidence>
<dbReference type="InterPro" id="IPR023406">
    <property type="entry name" value="Topo_IA_AS"/>
</dbReference>
<evidence type="ECO:0000256" key="7">
    <source>
        <dbReference type="ARBA" id="ARBA00022771"/>
    </source>
</evidence>
<dbReference type="InterPro" id="IPR003602">
    <property type="entry name" value="Topo_IA_DNA-bd_dom"/>
</dbReference>
<dbReference type="SUPFAM" id="SSF56712">
    <property type="entry name" value="Prokaryotic type I DNA topoisomerase"/>
    <property type="match status" value="1"/>
</dbReference>
<dbReference type="SMART" id="SM00437">
    <property type="entry name" value="TOP1Ac"/>
    <property type="match status" value="1"/>
</dbReference>
<proteinExistence type="inferred from homology"/>
<evidence type="ECO:0000256" key="17">
    <source>
        <dbReference type="SAM" id="MobiDB-lite"/>
    </source>
</evidence>
<accession>A0A0W8F2I3</accession>
<evidence type="ECO:0000256" key="1">
    <source>
        <dbReference type="ARBA" id="ARBA00000213"/>
    </source>
</evidence>
<protein>
    <recommendedName>
        <fullName evidence="4">DNA topoisomerase</fullName>
        <ecNumber evidence="4">5.6.2.1</ecNumber>
    </recommendedName>
    <alternativeName>
        <fullName evidence="16">Omega-protein</fullName>
    </alternativeName>
    <alternativeName>
        <fullName evidence="15">Relaxing enzyme</fullName>
    </alternativeName>
    <alternativeName>
        <fullName evidence="13">Swivelase</fullName>
    </alternativeName>
    <alternativeName>
        <fullName evidence="14">Untwisting enzyme</fullName>
    </alternativeName>
</protein>
<evidence type="ECO:0000259" key="18">
    <source>
        <dbReference type="PROSITE" id="PS50880"/>
    </source>
</evidence>
<evidence type="ECO:0000256" key="2">
    <source>
        <dbReference type="ARBA" id="ARBA00001946"/>
    </source>
</evidence>
<evidence type="ECO:0000313" key="20">
    <source>
        <dbReference type="EMBL" id="KUG15099.1"/>
    </source>
</evidence>
<dbReference type="Pfam" id="PF01131">
    <property type="entry name" value="Topoisom_bac"/>
    <property type="match status" value="1"/>
</dbReference>
<dbReference type="PROSITE" id="PS52039">
    <property type="entry name" value="TOPO_IA_2"/>
    <property type="match status" value="1"/>
</dbReference>
<dbReference type="GO" id="GO:0006265">
    <property type="term" value="P:DNA topological change"/>
    <property type="evidence" value="ECO:0007669"/>
    <property type="project" value="InterPro"/>
</dbReference>
<name>A0A0W8F2I3_9ZZZZ</name>
<dbReference type="NCBIfam" id="NF005555">
    <property type="entry name" value="PRK07220.1"/>
    <property type="match status" value="1"/>
</dbReference>
<dbReference type="InterPro" id="IPR013825">
    <property type="entry name" value="Topo_IA_cen_sub2"/>
</dbReference>
<feature type="domain" description="Topo IA-type catalytic" evidence="19">
    <location>
        <begin position="154"/>
        <end position="564"/>
    </location>
</feature>
<keyword evidence="7" id="KW-0863">Zinc-finger</keyword>
<evidence type="ECO:0000256" key="3">
    <source>
        <dbReference type="ARBA" id="ARBA00009446"/>
    </source>
</evidence>
<evidence type="ECO:0000256" key="6">
    <source>
        <dbReference type="ARBA" id="ARBA00022737"/>
    </source>
</evidence>
<dbReference type="InterPro" id="IPR006171">
    <property type="entry name" value="TOPRIM_dom"/>
</dbReference>
<dbReference type="InterPro" id="IPR000380">
    <property type="entry name" value="Topo_IA"/>
</dbReference>
<gene>
    <name evidence="20" type="ORF">ASZ90_015249</name>
</gene>
<evidence type="ECO:0000256" key="16">
    <source>
        <dbReference type="ARBA" id="ARBA00032877"/>
    </source>
</evidence>
<dbReference type="PRINTS" id="PR00417">
    <property type="entry name" value="PRTPISMRASEI"/>
</dbReference>
<dbReference type="CDD" id="cd00186">
    <property type="entry name" value="TOP1Ac"/>
    <property type="match status" value="1"/>
</dbReference>
<dbReference type="PANTHER" id="PTHR11390:SF26">
    <property type="entry name" value="DNA TOPOISOMERASE 1"/>
    <property type="match status" value="1"/>
</dbReference>
<dbReference type="AlphaFoldDB" id="A0A0W8F2I3"/>
<evidence type="ECO:0000256" key="12">
    <source>
        <dbReference type="ARBA" id="ARBA00023235"/>
    </source>
</evidence>
<evidence type="ECO:0000256" key="10">
    <source>
        <dbReference type="ARBA" id="ARBA00023029"/>
    </source>
</evidence>
<evidence type="ECO:0000259" key="19">
    <source>
        <dbReference type="PROSITE" id="PS52039"/>
    </source>
</evidence>
<dbReference type="GO" id="GO:0005694">
    <property type="term" value="C:chromosome"/>
    <property type="evidence" value="ECO:0007669"/>
    <property type="project" value="InterPro"/>
</dbReference>
<reference evidence="20" key="1">
    <citation type="journal article" date="2015" name="Proc. Natl. Acad. Sci. U.S.A.">
        <title>Networks of energetic and metabolic interactions define dynamics in microbial communities.</title>
        <authorList>
            <person name="Embree M."/>
            <person name="Liu J.K."/>
            <person name="Al-Bassam M.M."/>
            <person name="Zengler K."/>
        </authorList>
    </citation>
    <scope>NUCLEOTIDE SEQUENCE</scope>
</reference>
<dbReference type="GO" id="GO:0003677">
    <property type="term" value="F:DNA binding"/>
    <property type="evidence" value="ECO:0007669"/>
    <property type="project" value="UniProtKB-KW"/>
</dbReference>
<evidence type="ECO:0000256" key="14">
    <source>
        <dbReference type="ARBA" id="ARBA00031985"/>
    </source>
</evidence>
<dbReference type="EMBL" id="LNQE01001587">
    <property type="protein sequence ID" value="KUG15099.1"/>
    <property type="molecule type" value="Genomic_DNA"/>
</dbReference>
<dbReference type="GO" id="GO:0008270">
    <property type="term" value="F:zinc ion binding"/>
    <property type="evidence" value="ECO:0007669"/>
    <property type="project" value="UniProtKB-KW"/>
</dbReference>
<dbReference type="HAMAP" id="MF_00952">
    <property type="entry name" value="Topoisom_1_prok"/>
    <property type="match status" value="1"/>
</dbReference>
<dbReference type="InterPro" id="IPR034144">
    <property type="entry name" value="TOPRIM_TopoIII"/>
</dbReference>
<dbReference type="SMART" id="SM00436">
    <property type="entry name" value="TOP1Bc"/>
    <property type="match status" value="1"/>
</dbReference>
<dbReference type="NCBIfam" id="NF011532">
    <property type="entry name" value="PRK14973.1"/>
    <property type="match status" value="1"/>
</dbReference>
<dbReference type="Gene3D" id="1.10.460.10">
    <property type="entry name" value="Topoisomerase I, domain 2"/>
    <property type="match status" value="1"/>
</dbReference>
<keyword evidence="9" id="KW-0460">Magnesium</keyword>
<dbReference type="PANTHER" id="PTHR11390">
    <property type="entry name" value="PROKARYOTIC DNA TOPOISOMERASE"/>
    <property type="match status" value="1"/>
</dbReference>
<dbReference type="PROSITE" id="PS50880">
    <property type="entry name" value="TOPRIM"/>
    <property type="match status" value="1"/>
</dbReference>
<keyword evidence="5" id="KW-0479">Metal-binding</keyword>
<dbReference type="InterPro" id="IPR023405">
    <property type="entry name" value="Topo_IA_core_domain"/>
</dbReference>
<evidence type="ECO:0000256" key="9">
    <source>
        <dbReference type="ARBA" id="ARBA00022842"/>
    </source>
</evidence>
<evidence type="ECO:0000256" key="8">
    <source>
        <dbReference type="ARBA" id="ARBA00022833"/>
    </source>
</evidence>
<comment type="similarity">
    <text evidence="3">Belongs to the type IA topoisomerase family.</text>
</comment>
<dbReference type="GO" id="GO:0006281">
    <property type="term" value="P:DNA repair"/>
    <property type="evidence" value="ECO:0007669"/>
    <property type="project" value="TreeGrafter"/>
</dbReference>
<keyword evidence="10" id="KW-0799">Topoisomerase</keyword>
<dbReference type="Gene3D" id="3.40.50.140">
    <property type="match status" value="1"/>
</dbReference>
<keyword evidence="12 20" id="KW-0413">Isomerase</keyword>
<evidence type="ECO:0000256" key="5">
    <source>
        <dbReference type="ARBA" id="ARBA00022723"/>
    </source>
</evidence>
<dbReference type="InterPro" id="IPR003601">
    <property type="entry name" value="Topo_IA_2"/>
</dbReference>